<evidence type="ECO:0000313" key="3">
    <source>
        <dbReference type="EMBL" id="CAG5937929.1"/>
    </source>
</evidence>
<feature type="compositionally biased region" description="Polar residues" evidence="2">
    <location>
        <begin position="130"/>
        <end position="157"/>
    </location>
</feature>
<evidence type="ECO:0000256" key="1">
    <source>
        <dbReference type="ARBA" id="ARBA00023054"/>
    </source>
</evidence>
<evidence type="ECO:0000313" key="4">
    <source>
        <dbReference type="Proteomes" id="UP000677803"/>
    </source>
</evidence>
<dbReference type="Proteomes" id="UP000677803">
    <property type="component" value="Unassembled WGS sequence"/>
</dbReference>
<name>A0A8S4B759_9TELE</name>
<dbReference type="PANTHER" id="PTHR47528:SF1">
    <property type="entry name" value="PARALEMMIN-3"/>
    <property type="match status" value="1"/>
</dbReference>
<reference evidence="3" key="1">
    <citation type="submission" date="2021-05" db="EMBL/GenBank/DDBJ databases">
        <authorList>
            <person name="Tigano A."/>
        </authorList>
    </citation>
    <scope>NUCLEOTIDE SEQUENCE</scope>
</reference>
<feature type="compositionally biased region" description="Low complexity" evidence="2">
    <location>
        <begin position="65"/>
        <end position="80"/>
    </location>
</feature>
<feature type="compositionally biased region" description="Basic and acidic residues" evidence="2">
    <location>
        <begin position="88"/>
        <end position="118"/>
    </location>
</feature>
<keyword evidence="1" id="KW-0175">Coiled coil</keyword>
<protein>
    <submittedName>
        <fullName evidence="3">(Atlantic silverside) hypothetical protein</fullName>
    </submittedName>
</protein>
<gene>
    <name evidence="3" type="ORF">MMEN_LOCUS13696</name>
</gene>
<feature type="compositionally biased region" description="Basic and acidic residues" evidence="2">
    <location>
        <begin position="250"/>
        <end position="263"/>
    </location>
</feature>
<feature type="compositionally biased region" description="Basic and acidic residues" evidence="2">
    <location>
        <begin position="25"/>
        <end position="61"/>
    </location>
</feature>
<dbReference type="PANTHER" id="PTHR47528">
    <property type="entry name" value="PARALEMMIN-3"/>
    <property type="match status" value="1"/>
</dbReference>
<dbReference type="GO" id="GO:0008360">
    <property type="term" value="P:regulation of cell shape"/>
    <property type="evidence" value="ECO:0007669"/>
    <property type="project" value="InterPro"/>
</dbReference>
<dbReference type="InterPro" id="IPR024149">
    <property type="entry name" value="Paralemmin-3"/>
</dbReference>
<accession>A0A8S4B759</accession>
<dbReference type="InterPro" id="IPR004965">
    <property type="entry name" value="Paralemmin"/>
</dbReference>
<keyword evidence="4" id="KW-1185">Reference proteome</keyword>
<feature type="region of interest" description="Disordered" evidence="2">
    <location>
        <begin position="25"/>
        <end position="212"/>
    </location>
</feature>
<feature type="compositionally biased region" description="Polar residues" evidence="2">
    <location>
        <begin position="233"/>
        <end position="246"/>
    </location>
</feature>
<organism evidence="3 4">
    <name type="scientific">Menidia menidia</name>
    <name type="common">Atlantic silverside</name>
    <dbReference type="NCBI Taxonomy" id="238744"/>
    <lineage>
        <taxon>Eukaryota</taxon>
        <taxon>Metazoa</taxon>
        <taxon>Chordata</taxon>
        <taxon>Craniata</taxon>
        <taxon>Vertebrata</taxon>
        <taxon>Euteleostomi</taxon>
        <taxon>Actinopterygii</taxon>
        <taxon>Neopterygii</taxon>
        <taxon>Teleostei</taxon>
        <taxon>Neoteleostei</taxon>
        <taxon>Acanthomorphata</taxon>
        <taxon>Ovalentaria</taxon>
        <taxon>Atherinomorphae</taxon>
        <taxon>Atheriniformes</taxon>
        <taxon>Atherinopsidae</taxon>
        <taxon>Menidiinae</taxon>
        <taxon>Menidia</taxon>
    </lineage>
</organism>
<dbReference type="EMBL" id="CAJRST010016668">
    <property type="protein sequence ID" value="CAG5937929.1"/>
    <property type="molecule type" value="Genomic_DNA"/>
</dbReference>
<proteinExistence type="predicted"/>
<dbReference type="Pfam" id="PF03285">
    <property type="entry name" value="Paralemmin"/>
    <property type="match status" value="1"/>
</dbReference>
<comment type="caution">
    <text evidence="3">The sequence shown here is derived from an EMBL/GenBank/DDBJ whole genome shotgun (WGS) entry which is preliminary data.</text>
</comment>
<feature type="compositionally biased region" description="Polar residues" evidence="2">
    <location>
        <begin position="359"/>
        <end position="370"/>
    </location>
</feature>
<dbReference type="GO" id="GO:0016020">
    <property type="term" value="C:membrane"/>
    <property type="evidence" value="ECO:0007669"/>
    <property type="project" value="InterPro"/>
</dbReference>
<dbReference type="OrthoDB" id="8942276at2759"/>
<feature type="region of interest" description="Disordered" evidence="2">
    <location>
        <begin position="311"/>
        <end position="391"/>
    </location>
</feature>
<sequence>MLSCCVAGAGMDETEKYKQRLEAIAEKRRLQDEQDKARREKEDEKLRLEQLKRKSLRDKWLMEGAPSSPTSPSAETPHSPLLSTQAQDMEKDTDKLESENQQLGEKKKNLKDGQKDTEDVVEAGAENAQDVVQNGPNDTRNSVALTNSDQHQPNSNHIAPDQSESDTNGPIGGTESGDCKSPGAENDAIEGGSGQIPNADNDEEEEGTLVMRAECVIITDEGDDVSMELTTQEASENLTEAENSDASECATKKKQDMDEGQDEKIEVQGRATVALVPVYTEVPSSALSSALEAEEEKSTAAEAALKVANDTRLSGQFQEVPLTDPRNSLRTEAGPAEQEPLLSKAETPKATAELAGANSRGSAEPQSPTRGNPGGNLDSPKHKNCQCCSVM</sequence>
<evidence type="ECO:0000256" key="2">
    <source>
        <dbReference type="SAM" id="MobiDB-lite"/>
    </source>
</evidence>
<dbReference type="AlphaFoldDB" id="A0A8S4B759"/>
<feature type="region of interest" description="Disordered" evidence="2">
    <location>
        <begin position="233"/>
        <end position="263"/>
    </location>
</feature>